<comment type="caution">
    <text evidence="1">The sequence shown here is derived from an EMBL/GenBank/DDBJ whole genome shotgun (WGS) entry which is preliminary data.</text>
</comment>
<reference evidence="1" key="1">
    <citation type="submission" date="2020-05" db="EMBL/GenBank/DDBJ databases">
        <title>Large-scale comparative analyses of tick genomes elucidate their genetic diversity and vector capacities.</title>
        <authorList>
            <person name="Jia N."/>
            <person name="Wang J."/>
            <person name="Shi W."/>
            <person name="Du L."/>
            <person name="Sun Y."/>
            <person name="Zhan W."/>
            <person name="Jiang J."/>
            <person name="Wang Q."/>
            <person name="Zhang B."/>
            <person name="Ji P."/>
            <person name="Sakyi L.B."/>
            <person name="Cui X."/>
            <person name="Yuan T."/>
            <person name="Jiang B."/>
            <person name="Yang W."/>
            <person name="Lam T.T.-Y."/>
            <person name="Chang Q."/>
            <person name="Ding S."/>
            <person name="Wang X."/>
            <person name="Zhu J."/>
            <person name="Ruan X."/>
            <person name="Zhao L."/>
            <person name="Wei J."/>
            <person name="Que T."/>
            <person name="Du C."/>
            <person name="Cheng J."/>
            <person name="Dai P."/>
            <person name="Han X."/>
            <person name="Huang E."/>
            <person name="Gao Y."/>
            <person name="Liu J."/>
            <person name="Shao H."/>
            <person name="Ye R."/>
            <person name="Li L."/>
            <person name="Wei W."/>
            <person name="Wang X."/>
            <person name="Wang C."/>
            <person name="Yang T."/>
            <person name="Huo Q."/>
            <person name="Li W."/>
            <person name="Guo W."/>
            <person name="Chen H."/>
            <person name="Zhou L."/>
            <person name="Ni X."/>
            <person name="Tian J."/>
            <person name="Zhou Y."/>
            <person name="Sheng Y."/>
            <person name="Liu T."/>
            <person name="Pan Y."/>
            <person name="Xia L."/>
            <person name="Li J."/>
            <person name="Zhao F."/>
            <person name="Cao W."/>
        </authorList>
    </citation>
    <scope>NUCLEOTIDE SEQUENCE</scope>
    <source>
        <strain evidence="1">Hyas-2018</strain>
    </source>
</reference>
<dbReference type="EMBL" id="CM023484">
    <property type="protein sequence ID" value="KAH6933030.1"/>
    <property type="molecule type" value="Genomic_DNA"/>
</dbReference>
<accession>A0ACB7SEJ1</accession>
<proteinExistence type="predicted"/>
<keyword evidence="2" id="KW-1185">Reference proteome</keyword>
<protein>
    <submittedName>
        <fullName evidence="1">Uncharacterized protein</fullName>
    </submittedName>
</protein>
<organism evidence="1 2">
    <name type="scientific">Hyalomma asiaticum</name>
    <name type="common">Tick</name>
    <dbReference type="NCBI Taxonomy" id="266040"/>
    <lineage>
        <taxon>Eukaryota</taxon>
        <taxon>Metazoa</taxon>
        <taxon>Ecdysozoa</taxon>
        <taxon>Arthropoda</taxon>
        <taxon>Chelicerata</taxon>
        <taxon>Arachnida</taxon>
        <taxon>Acari</taxon>
        <taxon>Parasitiformes</taxon>
        <taxon>Ixodida</taxon>
        <taxon>Ixodoidea</taxon>
        <taxon>Ixodidae</taxon>
        <taxon>Hyalomminae</taxon>
        <taxon>Hyalomma</taxon>
    </lineage>
</organism>
<name>A0ACB7SEJ1_HYAAI</name>
<evidence type="ECO:0000313" key="2">
    <source>
        <dbReference type="Proteomes" id="UP000821845"/>
    </source>
</evidence>
<sequence>MSAEELQAVVGTAARILALVVLLLQEEVEVLLSIYDGDENFKKLSDTVFQYKIGDNDTHKSFLIEISWPGKYPNELPVFNMDTFYNKHIIREVKEAVVAALKEQAELELGTPMTYTLLEWIKEHAEELTEKQPEVVAATEVEEEQPKEPQASAKKEVKQPKLSKNQKRKLAGRVLPTGELPRGHDWVDVVKHLTQTGSAVS</sequence>
<gene>
    <name evidence="1" type="ORF">HPB50_011573</name>
</gene>
<dbReference type="Proteomes" id="UP000821845">
    <property type="component" value="Chromosome 4"/>
</dbReference>
<evidence type="ECO:0000313" key="1">
    <source>
        <dbReference type="EMBL" id="KAH6933030.1"/>
    </source>
</evidence>